<feature type="domain" description="Integrase catalytic" evidence="2">
    <location>
        <begin position="242"/>
        <end position="430"/>
    </location>
</feature>
<organism evidence="3 4">
    <name type="scientific">Armillaria ostoyae</name>
    <name type="common">Armillaria root rot fungus</name>
    <dbReference type="NCBI Taxonomy" id="47428"/>
    <lineage>
        <taxon>Eukaryota</taxon>
        <taxon>Fungi</taxon>
        <taxon>Dikarya</taxon>
        <taxon>Basidiomycota</taxon>
        <taxon>Agaricomycotina</taxon>
        <taxon>Agaricomycetes</taxon>
        <taxon>Agaricomycetidae</taxon>
        <taxon>Agaricales</taxon>
        <taxon>Marasmiineae</taxon>
        <taxon>Physalacriaceae</taxon>
        <taxon>Armillaria</taxon>
    </lineage>
</organism>
<dbReference type="GO" id="GO:0003723">
    <property type="term" value="F:RNA binding"/>
    <property type="evidence" value="ECO:0007669"/>
    <property type="project" value="UniProtKB-KW"/>
</dbReference>
<dbReference type="InterPro" id="IPR012337">
    <property type="entry name" value="RNaseH-like_sf"/>
</dbReference>
<evidence type="ECO:0000256" key="1">
    <source>
        <dbReference type="ARBA" id="ARBA00022884"/>
    </source>
</evidence>
<dbReference type="InterPro" id="IPR001584">
    <property type="entry name" value="Integrase_cat-core"/>
</dbReference>
<reference evidence="4" key="1">
    <citation type="journal article" date="2017" name="Nat. Ecol. Evol.">
        <title>Genome expansion and lineage-specific genetic innovations in the forest pathogenic fungi Armillaria.</title>
        <authorList>
            <person name="Sipos G."/>
            <person name="Prasanna A.N."/>
            <person name="Walter M.C."/>
            <person name="O'Connor E."/>
            <person name="Balint B."/>
            <person name="Krizsan K."/>
            <person name="Kiss B."/>
            <person name="Hess J."/>
            <person name="Varga T."/>
            <person name="Slot J."/>
            <person name="Riley R."/>
            <person name="Boka B."/>
            <person name="Rigling D."/>
            <person name="Barry K."/>
            <person name="Lee J."/>
            <person name="Mihaltcheva S."/>
            <person name="LaButti K."/>
            <person name="Lipzen A."/>
            <person name="Waldron R."/>
            <person name="Moloney N.M."/>
            <person name="Sperisen C."/>
            <person name="Kredics L."/>
            <person name="Vagvoelgyi C."/>
            <person name="Patrignani A."/>
            <person name="Fitzpatrick D."/>
            <person name="Nagy I."/>
            <person name="Doyle S."/>
            <person name="Anderson J.B."/>
            <person name="Grigoriev I.V."/>
            <person name="Gueldener U."/>
            <person name="Muensterkoetter M."/>
            <person name="Nagy L.G."/>
        </authorList>
    </citation>
    <scope>NUCLEOTIDE SEQUENCE [LARGE SCALE GENOMIC DNA]</scope>
    <source>
        <strain evidence="4">C18/9</strain>
    </source>
</reference>
<dbReference type="SUPFAM" id="SSF53098">
    <property type="entry name" value="Ribonuclease H-like"/>
    <property type="match status" value="1"/>
</dbReference>
<dbReference type="PANTHER" id="PTHR46791">
    <property type="entry name" value="EXPRESSED PROTEIN"/>
    <property type="match status" value="1"/>
</dbReference>
<dbReference type="Proteomes" id="UP000219338">
    <property type="component" value="Unassembled WGS sequence"/>
</dbReference>
<protein>
    <recommendedName>
        <fullName evidence="2">Integrase catalytic domain-containing protein</fullName>
    </recommendedName>
</protein>
<dbReference type="Pfam" id="PF24764">
    <property type="entry name" value="rva_4"/>
    <property type="match status" value="1"/>
</dbReference>
<keyword evidence="1" id="KW-0694">RNA-binding</keyword>
<dbReference type="PROSITE" id="PS50994">
    <property type="entry name" value="INTEGRASE"/>
    <property type="match status" value="1"/>
</dbReference>
<proteinExistence type="predicted"/>
<dbReference type="STRING" id="47428.A0A284S8A2"/>
<accession>A0A284S8A2</accession>
<keyword evidence="4" id="KW-1185">Reference proteome</keyword>
<dbReference type="OMA" id="YKFITHA"/>
<name>A0A284S8A2_ARMOS</name>
<evidence type="ECO:0000259" key="2">
    <source>
        <dbReference type="PROSITE" id="PS50994"/>
    </source>
</evidence>
<dbReference type="OrthoDB" id="3353107at2759"/>
<dbReference type="InterPro" id="IPR058913">
    <property type="entry name" value="Integrase_dom_put"/>
</dbReference>
<evidence type="ECO:0000313" key="3">
    <source>
        <dbReference type="EMBL" id="SJL17239.1"/>
    </source>
</evidence>
<dbReference type="PANTHER" id="PTHR46791:SF5">
    <property type="entry name" value="CLR5 DOMAIN-CONTAINING PROTEIN-RELATED"/>
    <property type="match status" value="1"/>
</dbReference>
<evidence type="ECO:0000313" key="4">
    <source>
        <dbReference type="Proteomes" id="UP000219338"/>
    </source>
</evidence>
<sequence>MTTVQIQRVNDSWDELCHSVNQILQAGNGDPHRIQLQINDLTLWEQYWTEHQVYFSDEYVAIISAGLDTMRSSLTAALFISNDPPEHRPLLQLKSKVYTGKKGRPRADINPTILGLLSQTHRSAARIADLFGAHPQTVTRHLQDAGLKEPGQAPFQTVVDANGQEYTIHTPTRPKMSDVSDEDLDKLIDRILARCPGYGRGQIKDALDRLGHRVCRQCIAAARKQVHGPNHTFGQRLLARKTYTSPGANSIWHHDGNHRLIRWKMLLHIFVDSKTRVVTNIRASNSNRPYVVLMVFLDATLFWGVPKHIRGDHGVENLYTAQWIENYRGVLSNPYIWGCFQRSVHNTRAEHMWVETSRSWCDHWYEFFMELEASYGLDHDNSSHIWLLQRLFLAKIDEQARLWADDWNNHKIPLEGKRPESPYNMWIKSQLMDGMRGLKHVSPTDPHRVDPFAAIPNMGVNSDILTLLEQRHRGLTPEVLAHLDDGRGNAPLPQNFPAESLAYVPCEPPNCPLTPEEVDVLDRTIATSPRMGDESDSGRCVLWIHALQTLNAILAHRQA</sequence>
<dbReference type="GO" id="GO:0005634">
    <property type="term" value="C:nucleus"/>
    <property type="evidence" value="ECO:0007669"/>
    <property type="project" value="UniProtKB-ARBA"/>
</dbReference>
<dbReference type="AlphaFoldDB" id="A0A284S8A2"/>
<gene>
    <name evidence="3" type="ORF">ARMOST_20785</name>
</gene>
<dbReference type="GO" id="GO:0015074">
    <property type="term" value="P:DNA integration"/>
    <property type="evidence" value="ECO:0007669"/>
    <property type="project" value="InterPro"/>
</dbReference>
<dbReference type="EMBL" id="FUEG01000042">
    <property type="protein sequence ID" value="SJL17239.1"/>
    <property type="molecule type" value="Genomic_DNA"/>
</dbReference>